<dbReference type="InterPro" id="IPR002711">
    <property type="entry name" value="HNH"/>
</dbReference>
<keyword evidence="2" id="KW-0540">Nuclease</keyword>
<dbReference type="GO" id="GO:0003676">
    <property type="term" value="F:nucleic acid binding"/>
    <property type="evidence" value="ECO:0007669"/>
    <property type="project" value="InterPro"/>
</dbReference>
<dbReference type="AlphaFoldDB" id="A0A1X7JS04"/>
<dbReference type="STRING" id="1028.SAMN05661096_02011"/>
<dbReference type="EMBL" id="FXAW01000003">
    <property type="protein sequence ID" value="SMG30832.1"/>
    <property type="molecule type" value="Genomic_DNA"/>
</dbReference>
<evidence type="ECO:0000259" key="1">
    <source>
        <dbReference type="SMART" id="SM00507"/>
    </source>
</evidence>
<accession>A0A1X7JS04</accession>
<dbReference type="Pfam" id="PF01844">
    <property type="entry name" value="HNH"/>
    <property type="match status" value="1"/>
</dbReference>
<dbReference type="GO" id="GO:0004519">
    <property type="term" value="F:endonuclease activity"/>
    <property type="evidence" value="ECO:0007669"/>
    <property type="project" value="UniProtKB-KW"/>
</dbReference>
<dbReference type="OrthoDB" id="67788at2"/>
<dbReference type="CDD" id="cd00085">
    <property type="entry name" value="HNHc"/>
    <property type="match status" value="1"/>
</dbReference>
<dbReference type="GO" id="GO:0008270">
    <property type="term" value="F:zinc ion binding"/>
    <property type="evidence" value="ECO:0007669"/>
    <property type="project" value="InterPro"/>
</dbReference>
<dbReference type="InterPro" id="IPR003615">
    <property type="entry name" value="HNH_nuc"/>
</dbReference>
<organism evidence="2 3">
    <name type="scientific">Marivirga sericea</name>
    <dbReference type="NCBI Taxonomy" id="1028"/>
    <lineage>
        <taxon>Bacteria</taxon>
        <taxon>Pseudomonadati</taxon>
        <taxon>Bacteroidota</taxon>
        <taxon>Cytophagia</taxon>
        <taxon>Cytophagales</taxon>
        <taxon>Marivirgaceae</taxon>
        <taxon>Marivirga</taxon>
    </lineage>
</organism>
<dbReference type="Proteomes" id="UP000193804">
    <property type="component" value="Unassembled WGS sequence"/>
</dbReference>
<feature type="domain" description="HNH nuclease" evidence="1">
    <location>
        <begin position="6"/>
        <end position="60"/>
    </location>
</feature>
<reference evidence="3" key="1">
    <citation type="submission" date="2017-04" db="EMBL/GenBank/DDBJ databases">
        <authorList>
            <person name="Varghese N."/>
            <person name="Submissions S."/>
        </authorList>
    </citation>
    <scope>NUCLEOTIDE SEQUENCE [LARGE SCALE GENOMIC DNA]</scope>
    <source>
        <strain evidence="3">DSM 4125</strain>
    </source>
</reference>
<keyword evidence="2" id="KW-0255">Endonuclease</keyword>
<gene>
    <name evidence="2" type="ORF">SAMN05661096_02011</name>
</gene>
<dbReference type="RefSeq" id="WP_085516914.1">
    <property type="nucleotide sequence ID" value="NZ_FXAW01000003.1"/>
</dbReference>
<protein>
    <submittedName>
        <fullName evidence="2">HNH endonuclease</fullName>
    </submittedName>
</protein>
<keyword evidence="2" id="KW-0378">Hydrolase</keyword>
<proteinExistence type="predicted"/>
<evidence type="ECO:0000313" key="3">
    <source>
        <dbReference type="Proteomes" id="UP000193804"/>
    </source>
</evidence>
<evidence type="ECO:0000313" key="2">
    <source>
        <dbReference type="EMBL" id="SMG30832.1"/>
    </source>
</evidence>
<sequence>MAVTQRIRNLIKAEAGFKCAVPFCNNTSPLQIHHIIHQGGGENGTDTVDNLICLCSNCHGRYHAGEIDRQAIQQYKRRLVQEAYKELAPNEVGYLEALLEGDNIELDAEGVRLARRLERKGYVTINETSEELFQLEITDAGRSVVE</sequence>
<dbReference type="SMART" id="SM00507">
    <property type="entry name" value="HNHc"/>
    <property type="match status" value="1"/>
</dbReference>
<name>A0A1X7JS04_9BACT</name>
<dbReference type="Gene3D" id="1.10.30.50">
    <property type="match status" value="1"/>
</dbReference>
<keyword evidence="3" id="KW-1185">Reference proteome</keyword>